<feature type="domain" description="N-acetyltransferase" evidence="1">
    <location>
        <begin position="84"/>
        <end position="244"/>
    </location>
</feature>
<organism evidence="2 3">
    <name type="scientific">Marine Group I thaumarchaeote</name>
    <dbReference type="NCBI Taxonomy" id="2511932"/>
    <lineage>
        <taxon>Archaea</taxon>
        <taxon>Nitrososphaerota</taxon>
        <taxon>Marine Group I</taxon>
    </lineage>
</organism>
<reference evidence="2 3" key="1">
    <citation type="journal article" date="2019" name="Environ. Microbiol.">
        <title>Genomics insights into ecotype formation of ammonia-oxidizing archaea in the deep ocean.</title>
        <authorList>
            <person name="Wang Y."/>
            <person name="Huang J.M."/>
            <person name="Cui G.J."/>
            <person name="Nunoura T."/>
            <person name="Takaki Y."/>
            <person name="Li W.L."/>
            <person name="Li J."/>
            <person name="Gao Z.M."/>
            <person name="Takai K."/>
            <person name="Zhang A.Q."/>
            <person name="Stepanauskas R."/>
        </authorList>
    </citation>
    <scope>NUCLEOTIDE SEQUENCE [LARGE SCALE GENOMIC DNA]</scope>
    <source>
        <strain evidence="2 3">N8</strain>
    </source>
</reference>
<dbReference type="AlphaFoldDB" id="A0A7K4NM28"/>
<dbReference type="InterPro" id="IPR000182">
    <property type="entry name" value="GNAT_dom"/>
</dbReference>
<dbReference type="EMBL" id="JACAST010000021">
    <property type="protein sequence ID" value="NWK02279.1"/>
    <property type="molecule type" value="Genomic_DNA"/>
</dbReference>
<comment type="caution">
    <text evidence="2">The sequence shown here is derived from an EMBL/GenBank/DDBJ whole genome shotgun (WGS) entry which is preliminary data.</text>
</comment>
<evidence type="ECO:0000259" key="1">
    <source>
        <dbReference type="PROSITE" id="PS51186"/>
    </source>
</evidence>
<dbReference type="Proteomes" id="UP000529843">
    <property type="component" value="Unassembled WGS sequence"/>
</dbReference>
<dbReference type="Gene3D" id="3.40.630.30">
    <property type="match status" value="1"/>
</dbReference>
<dbReference type="SUPFAM" id="SSF55729">
    <property type="entry name" value="Acyl-CoA N-acyltransferases (Nat)"/>
    <property type="match status" value="1"/>
</dbReference>
<protein>
    <submittedName>
        <fullName evidence="2">GNAT family N-acetyltransferase</fullName>
    </submittedName>
</protein>
<keyword evidence="2" id="KW-0808">Transferase</keyword>
<dbReference type="Pfam" id="PF00583">
    <property type="entry name" value="Acetyltransf_1"/>
    <property type="match status" value="1"/>
</dbReference>
<accession>A0A7K4NM28</accession>
<evidence type="ECO:0000313" key="3">
    <source>
        <dbReference type="Proteomes" id="UP000529843"/>
    </source>
</evidence>
<proteinExistence type="predicted"/>
<dbReference type="GO" id="GO:0016747">
    <property type="term" value="F:acyltransferase activity, transferring groups other than amino-acyl groups"/>
    <property type="evidence" value="ECO:0007669"/>
    <property type="project" value="InterPro"/>
</dbReference>
<name>A0A7K4NM28_9ARCH</name>
<sequence>MDADFPKLQWDKKYLENFEDKIIDNNVLTSFFFDPDITALIDWAKKKLLTIKNLETDYLSPAYEISMANKTIAHAGLSVDEDCIIFRISEDDVASTGYNMIKNYFEERLIFPAEVNHGKEEFSIHDTKIIAKSWTWDDTPITYQPTAFFKFYLDKKLIAKMYMLYRDFEMAETCPTISKFEVAVGMKGKGYGKKIIHAIEERLIDQGFNKLWLEQTESMGFWRKMGYEIDIDEGWKYLYAEDEI</sequence>
<gene>
    <name evidence="2" type="ORF">HX804_03120</name>
</gene>
<dbReference type="InterPro" id="IPR016181">
    <property type="entry name" value="Acyl_CoA_acyltransferase"/>
</dbReference>
<evidence type="ECO:0000313" key="2">
    <source>
        <dbReference type="EMBL" id="NWK02279.1"/>
    </source>
</evidence>
<dbReference type="PROSITE" id="PS51186">
    <property type="entry name" value="GNAT"/>
    <property type="match status" value="1"/>
</dbReference>